<evidence type="ECO:0000256" key="2">
    <source>
        <dbReference type="SAM" id="Phobius"/>
    </source>
</evidence>
<sequence length="495" mass="53654">MSRGGKILTKKRLPEPLRFMSGIWDRSFDEESEEEEEEENGDEKKREEERKRKRFGYFGALILQISLGAFYCWSLFLVPLEFSLNVGRAQLSAIFSLATLFFTLSLSFIVPSLISRIRPRTMCILATILATSGVFMASFCSTAMSIFPLYIGFAGLFGIACGLGYGLSQQMSSFAPFGQGLGTGLVTSARAFGAFVYAPLIEKKLDFYGPDVALRNLSYAIAVLGTVASLCFHKASIDIPLGLRRRNKLAVTDLETLRRLTDLRPHTIKMWFVNTLGCFAGISVISQAAVLLLSRGDATVSANVAAGVMYVSLATTAGRIIGGSLCDRFKAKSVLIFAPLITAAAMFWASSTSSAIIGSVIMPLSAIRFALLATGLSYGILQTAVPCEVRRVAGDGDFARAYGRIFTGFCVAGFFGPYVSGILFDAFGTYRVAFQVSGLASLLSSVAATTLKGEAAVLREKRAMELRAVEAAARNDTRYVDCTRTKENEWGSIET</sequence>
<dbReference type="InterPro" id="IPR050327">
    <property type="entry name" value="Proton-linked_MCT"/>
</dbReference>
<dbReference type="AlphaFoldDB" id="K8ESE5"/>
<reference evidence="3 4" key="1">
    <citation type="submission" date="2011-10" db="EMBL/GenBank/DDBJ databases">
        <authorList>
            <person name="Genoscope - CEA"/>
        </authorList>
    </citation>
    <scope>NUCLEOTIDE SEQUENCE [LARGE SCALE GENOMIC DNA]</scope>
    <source>
        <strain evidence="3 4">RCC 1105</strain>
    </source>
</reference>
<feature type="compositionally biased region" description="Acidic residues" evidence="1">
    <location>
        <begin position="28"/>
        <end position="41"/>
    </location>
</feature>
<name>K8ESE5_9CHLO</name>
<dbReference type="RefSeq" id="XP_007513908.1">
    <property type="nucleotide sequence ID" value="XM_007513846.1"/>
</dbReference>
<evidence type="ECO:0000313" key="4">
    <source>
        <dbReference type="Proteomes" id="UP000198341"/>
    </source>
</evidence>
<dbReference type="InterPro" id="IPR036259">
    <property type="entry name" value="MFS_trans_sf"/>
</dbReference>
<feature type="transmembrane region" description="Helical" evidence="2">
    <location>
        <begin position="271"/>
        <end position="294"/>
    </location>
</feature>
<keyword evidence="2" id="KW-1133">Transmembrane helix</keyword>
<dbReference type="KEGG" id="bpg:Bathy03g04210"/>
<feature type="transmembrane region" description="Helical" evidence="2">
    <location>
        <begin position="180"/>
        <end position="198"/>
    </location>
</feature>
<feature type="transmembrane region" description="Helical" evidence="2">
    <location>
        <begin position="300"/>
        <end position="321"/>
    </location>
</feature>
<dbReference type="InterPro" id="IPR011701">
    <property type="entry name" value="MFS"/>
</dbReference>
<feature type="transmembrane region" description="Helical" evidence="2">
    <location>
        <begin position="55"/>
        <end position="77"/>
    </location>
</feature>
<keyword evidence="4" id="KW-1185">Reference proteome</keyword>
<keyword evidence="2" id="KW-0812">Transmembrane</keyword>
<dbReference type="SUPFAM" id="SSF103473">
    <property type="entry name" value="MFS general substrate transporter"/>
    <property type="match status" value="1"/>
</dbReference>
<accession>K8ESE5</accession>
<dbReference type="Proteomes" id="UP000198341">
    <property type="component" value="Chromosome 3"/>
</dbReference>
<dbReference type="OrthoDB" id="5667at2759"/>
<dbReference type="GeneID" id="19016958"/>
<feature type="transmembrane region" description="Helical" evidence="2">
    <location>
        <begin position="150"/>
        <end position="168"/>
    </location>
</feature>
<dbReference type="STRING" id="41875.K8ESE5"/>
<dbReference type="Pfam" id="PF07690">
    <property type="entry name" value="MFS_1"/>
    <property type="match status" value="1"/>
</dbReference>
<protein>
    <submittedName>
        <fullName evidence="3">Transporter, major facilitator family</fullName>
    </submittedName>
</protein>
<keyword evidence="2" id="KW-0472">Membrane</keyword>
<feature type="transmembrane region" description="Helical" evidence="2">
    <location>
        <begin position="333"/>
        <end position="350"/>
    </location>
</feature>
<gene>
    <name evidence="3" type="ORF">Bathy03g04210</name>
</gene>
<feature type="transmembrane region" description="Helical" evidence="2">
    <location>
        <begin position="401"/>
        <end position="420"/>
    </location>
</feature>
<organism evidence="3 4">
    <name type="scientific">Bathycoccus prasinos</name>
    <dbReference type="NCBI Taxonomy" id="41875"/>
    <lineage>
        <taxon>Eukaryota</taxon>
        <taxon>Viridiplantae</taxon>
        <taxon>Chlorophyta</taxon>
        <taxon>Mamiellophyceae</taxon>
        <taxon>Mamiellales</taxon>
        <taxon>Bathycoccaceae</taxon>
        <taxon>Bathycoccus</taxon>
    </lineage>
</organism>
<dbReference type="Gene3D" id="1.20.1250.20">
    <property type="entry name" value="MFS general substrate transporter like domains"/>
    <property type="match status" value="2"/>
</dbReference>
<evidence type="ECO:0000256" key="1">
    <source>
        <dbReference type="SAM" id="MobiDB-lite"/>
    </source>
</evidence>
<evidence type="ECO:0000313" key="3">
    <source>
        <dbReference type="EMBL" id="CCO15345.1"/>
    </source>
</evidence>
<dbReference type="EMBL" id="FO082276">
    <property type="protein sequence ID" value="CCO15345.1"/>
    <property type="molecule type" value="Genomic_DNA"/>
</dbReference>
<feature type="transmembrane region" description="Helical" evidence="2">
    <location>
        <begin position="356"/>
        <end position="381"/>
    </location>
</feature>
<dbReference type="PANTHER" id="PTHR11360">
    <property type="entry name" value="MONOCARBOXYLATE TRANSPORTER"/>
    <property type="match status" value="1"/>
</dbReference>
<feature type="transmembrane region" description="Helical" evidence="2">
    <location>
        <begin position="89"/>
        <end position="110"/>
    </location>
</feature>
<proteinExistence type="predicted"/>
<feature type="transmembrane region" description="Helical" evidence="2">
    <location>
        <begin position="122"/>
        <end position="144"/>
    </location>
</feature>
<dbReference type="GO" id="GO:0022857">
    <property type="term" value="F:transmembrane transporter activity"/>
    <property type="evidence" value="ECO:0007669"/>
    <property type="project" value="InterPro"/>
</dbReference>
<feature type="region of interest" description="Disordered" evidence="1">
    <location>
        <begin position="27"/>
        <end position="46"/>
    </location>
</feature>